<accession>A0A3S3PDS4</accession>
<evidence type="ECO:0000256" key="2">
    <source>
        <dbReference type="ARBA" id="ARBA00022490"/>
    </source>
</evidence>
<dbReference type="EMBL" id="NCKU01001065">
    <property type="protein sequence ID" value="RWS13203.1"/>
    <property type="molecule type" value="Genomic_DNA"/>
</dbReference>
<evidence type="ECO:0000256" key="3">
    <source>
        <dbReference type="ARBA" id="ARBA00022574"/>
    </source>
</evidence>
<dbReference type="GO" id="GO:0045504">
    <property type="term" value="F:dynein heavy chain binding"/>
    <property type="evidence" value="ECO:0007669"/>
    <property type="project" value="TreeGrafter"/>
</dbReference>
<dbReference type="InterPro" id="IPR015943">
    <property type="entry name" value="WD40/YVTN_repeat-like_dom_sf"/>
</dbReference>
<dbReference type="InterPro" id="IPR050687">
    <property type="entry name" value="Dynein_IC"/>
</dbReference>
<comment type="subcellular location">
    <subcellularLocation>
        <location evidence="1">Cytoplasm</location>
    </subcellularLocation>
</comment>
<dbReference type="PANTHER" id="PTHR12442:SF26">
    <property type="entry name" value="CYTOPLASMIC DYNEIN 2 INTERMEDIATE CHAIN 2"/>
    <property type="match status" value="1"/>
</dbReference>
<evidence type="ECO:0000313" key="6">
    <source>
        <dbReference type="Proteomes" id="UP000285301"/>
    </source>
</evidence>
<keyword evidence="6" id="KW-1185">Reference proteome</keyword>
<dbReference type="GO" id="GO:0097014">
    <property type="term" value="C:ciliary plasm"/>
    <property type="evidence" value="ECO:0007669"/>
    <property type="project" value="TreeGrafter"/>
</dbReference>
<comment type="caution">
    <text evidence="5">The sequence shown here is derived from an EMBL/GenBank/DDBJ whole genome shotgun (WGS) entry which is preliminary data.</text>
</comment>
<evidence type="ECO:0000256" key="4">
    <source>
        <dbReference type="ARBA" id="ARBA00022737"/>
    </source>
</evidence>
<dbReference type="Gene3D" id="2.130.10.10">
    <property type="entry name" value="YVTN repeat-like/Quinoprotein amine dehydrogenase"/>
    <property type="match status" value="1"/>
</dbReference>
<keyword evidence="2" id="KW-0963">Cytoplasm</keyword>
<dbReference type="OrthoDB" id="445052at2759"/>
<dbReference type="STRING" id="1965070.A0A3S3PDS4"/>
<dbReference type="PANTHER" id="PTHR12442">
    <property type="entry name" value="DYNEIN INTERMEDIATE CHAIN"/>
    <property type="match status" value="1"/>
</dbReference>
<dbReference type="GO" id="GO:0045503">
    <property type="term" value="F:dynein light chain binding"/>
    <property type="evidence" value="ECO:0007669"/>
    <property type="project" value="TreeGrafter"/>
</dbReference>
<dbReference type="GO" id="GO:0005868">
    <property type="term" value="C:cytoplasmic dynein complex"/>
    <property type="evidence" value="ECO:0007669"/>
    <property type="project" value="TreeGrafter"/>
</dbReference>
<dbReference type="AlphaFoldDB" id="A0A3S3PDS4"/>
<gene>
    <name evidence="5" type="ORF">B4U79_17377</name>
</gene>
<keyword evidence="3" id="KW-0853">WD repeat</keyword>
<name>A0A3S3PDS4_9ACAR</name>
<evidence type="ECO:0000256" key="1">
    <source>
        <dbReference type="ARBA" id="ARBA00004496"/>
    </source>
</evidence>
<dbReference type="GO" id="GO:0042073">
    <property type="term" value="P:intraciliary transport"/>
    <property type="evidence" value="ECO:0007669"/>
    <property type="project" value="TreeGrafter"/>
</dbReference>
<dbReference type="InterPro" id="IPR036322">
    <property type="entry name" value="WD40_repeat_dom_sf"/>
</dbReference>
<evidence type="ECO:0000313" key="5">
    <source>
        <dbReference type="EMBL" id="RWS13203.1"/>
    </source>
</evidence>
<sequence>MFGLSSQQTASVNSSWREAKHSVSNVAQTDQIDLKDEGIQFPKTAQSSTQTLAVKEEQQLQESTAEYDSTKLNQFLNRVVPLVEREIEKSVRFRNLWEKTLKFWQNDENRVRTLRTFYSNHILQLVNDSHESSQYTISMATLNCSATSVAITYKVKEHTDWCTHQSFIFLWSLFRTYNKSSKPSLFIETDGCITAIEPHFALPSVYAIGTMNGKLLLINTRLSESDNFVMASSINIDQLHRDTITALKWLRTGKKSGRGNIISAALDGKIIVWKVIEAKKEIAAVSIFVILISDLPRALGIKSSVNREAEVGIVSLSLNSEDEDIFVVGCQGGALFQCSLSKTSPARINSKESETLQSCIVLSYFPHRANVTNVHFKQDSRNLFLSCAFDNELRIYSLLESKPIAVFHCEPNLISTKWMPIGTIIASTSENGLISVYNFNENKKQIKALHTFSLEANHKAVMISENYFESNAEIIVTTSAEEVRVIDLKETLCSIEKNI</sequence>
<reference evidence="5 6" key="1">
    <citation type="journal article" date="2018" name="Gigascience">
        <title>Genomes of trombidid mites reveal novel predicted allergens and laterally-transferred genes associated with secondary metabolism.</title>
        <authorList>
            <person name="Dong X."/>
            <person name="Chaisiri K."/>
            <person name="Xia D."/>
            <person name="Armstrong S.D."/>
            <person name="Fang Y."/>
            <person name="Donnelly M.J."/>
            <person name="Kadowaki T."/>
            <person name="McGarry J.W."/>
            <person name="Darby A.C."/>
            <person name="Makepeace B.L."/>
        </authorList>
    </citation>
    <scope>NUCLEOTIDE SEQUENCE [LARGE SCALE GENOMIC DNA]</scope>
    <source>
        <strain evidence="5">UoL-WK</strain>
    </source>
</reference>
<dbReference type="Pfam" id="PF00400">
    <property type="entry name" value="WD40"/>
    <property type="match status" value="1"/>
</dbReference>
<proteinExistence type="predicted"/>
<protein>
    <submittedName>
        <fullName evidence="5">WD repeat-containing protein 34-like protein</fullName>
    </submittedName>
</protein>
<dbReference type="Proteomes" id="UP000285301">
    <property type="component" value="Unassembled WGS sequence"/>
</dbReference>
<organism evidence="5 6">
    <name type="scientific">Dinothrombium tinctorium</name>
    <dbReference type="NCBI Taxonomy" id="1965070"/>
    <lineage>
        <taxon>Eukaryota</taxon>
        <taxon>Metazoa</taxon>
        <taxon>Ecdysozoa</taxon>
        <taxon>Arthropoda</taxon>
        <taxon>Chelicerata</taxon>
        <taxon>Arachnida</taxon>
        <taxon>Acari</taxon>
        <taxon>Acariformes</taxon>
        <taxon>Trombidiformes</taxon>
        <taxon>Prostigmata</taxon>
        <taxon>Anystina</taxon>
        <taxon>Parasitengona</taxon>
        <taxon>Trombidioidea</taxon>
        <taxon>Trombidiidae</taxon>
        <taxon>Dinothrombium</taxon>
    </lineage>
</organism>
<dbReference type="SMART" id="SM00320">
    <property type="entry name" value="WD40"/>
    <property type="match status" value="3"/>
</dbReference>
<dbReference type="InterPro" id="IPR001680">
    <property type="entry name" value="WD40_rpt"/>
</dbReference>
<keyword evidence="4" id="KW-0677">Repeat</keyword>
<dbReference type="SUPFAM" id="SSF50978">
    <property type="entry name" value="WD40 repeat-like"/>
    <property type="match status" value="1"/>
</dbReference>